<dbReference type="Proteomes" id="UP000444721">
    <property type="component" value="Unassembled WGS sequence"/>
</dbReference>
<dbReference type="GO" id="GO:0016747">
    <property type="term" value="F:acyltransferase activity, transferring groups other than amino-acyl groups"/>
    <property type="evidence" value="ECO:0007669"/>
    <property type="project" value="InterPro"/>
</dbReference>
<gene>
    <name evidence="3" type="ORF">FDP41_007200</name>
</gene>
<dbReference type="VEuPathDB" id="AmoebaDB:FDP41_007200"/>
<dbReference type="SUPFAM" id="SSF55729">
    <property type="entry name" value="Acyl-CoA N-acyltransferases (Nat)"/>
    <property type="match status" value="1"/>
</dbReference>
<dbReference type="OrthoDB" id="18991at2759"/>
<dbReference type="GeneID" id="68114418"/>
<feature type="region of interest" description="Disordered" evidence="1">
    <location>
        <begin position="24"/>
        <end position="57"/>
    </location>
</feature>
<comment type="caution">
    <text evidence="3">The sequence shown here is derived from an EMBL/GenBank/DDBJ whole genome shotgun (WGS) entry which is preliminary data.</text>
</comment>
<dbReference type="VEuPathDB" id="AmoebaDB:NfTy_009500"/>
<dbReference type="Gene3D" id="3.40.630.30">
    <property type="match status" value="1"/>
</dbReference>
<dbReference type="OMA" id="LMHIMVA"/>
<organism evidence="3 4">
    <name type="scientific">Naegleria fowleri</name>
    <name type="common">Brain eating amoeba</name>
    <dbReference type="NCBI Taxonomy" id="5763"/>
    <lineage>
        <taxon>Eukaryota</taxon>
        <taxon>Discoba</taxon>
        <taxon>Heterolobosea</taxon>
        <taxon>Tetramitia</taxon>
        <taxon>Eutetramitia</taxon>
        <taxon>Vahlkampfiidae</taxon>
        <taxon>Naegleria</taxon>
    </lineage>
</organism>
<dbReference type="VEuPathDB" id="AmoebaDB:NF0054380"/>
<proteinExistence type="predicted"/>
<dbReference type="Pfam" id="PF00583">
    <property type="entry name" value="Acetyltransf_1"/>
    <property type="match status" value="1"/>
</dbReference>
<dbReference type="CDD" id="cd04301">
    <property type="entry name" value="NAT_SF"/>
    <property type="match status" value="1"/>
</dbReference>
<name>A0A6A5B4Z8_NAEFO</name>
<dbReference type="InterPro" id="IPR000182">
    <property type="entry name" value="GNAT_dom"/>
</dbReference>
<keyword evidence="4" id="KW-1185">Reference proteome</keyword>
<feature type="domain" description="N-acetyltransferase" evidence="2">
    <location>
        <begin position="229"/>
        <end position="281"/>
    </location>
</feature>
<sequence length="504" mass="57310">MNLKKQILSKTISNQGFIEANQTTSKFQQPHPAGTKTHSLSSGTPINTSSLHQEGSVSMSMNHGFQEQMITGVKNGMSELEAVVSSTSTSSQTAATFGVPSSAIPSNSNVASSHSNGASSLLSTSALASASMASSASSLESSPLSKDLYYTVKDKTFRFLSLRDNFSLPLLTKIYNEIMIPNFPIESELDPLEVWINNLTHKGGRIFVPLMHIMVAFEIDSNDNNALKDENIAGISVFEYYEMSQCALLSYFVVCEKYRNYGLGKTLVYQAYEYCKNELYAKRKANRWEALNNALMHVRNWHVGDDDGATIVQLTKTQKGQLQFAQQYIQLCLHNAQLKTQNADIKHILDAEEDEFYFFAETNAIGVHDGVMASEQRHKIMRNIGFCVVDFEYIQPPVCTDEDAMYCDDLLLLSLEVENDRCRIKSTEPIRHVPRFKLKCWTLELLYTVFREIYPHIFADYFQYQWQDLDARGPRIPIFTDLEKWKRRTRLENYKRDENLLSKL</sequence>
<dbReference type="EMBL" id="VFQX01000058">
    <property type="protein sequence ID" value="KAF0973813.1"/>
    <property type="molecule type" value="Genomic_DNA"/>
</dbReference>
<reference evidence="3 4" key="1">
    <citation type="journal article" date="2019" name="Sci. Rep.">
        <title>Nanopore sequencing improves the draft genome of the human pathogenic amoeba Naegleria fowleri.</title>
        <authorList>
            <person name="Liechti N."/>
            <person name="Schurch N."/>
            <person name="Bruggmann R."/>
            <person name="Wittwer M."/>
        </authorList>
    </citation>
    <scope>NUCLEOTIDE SEQUENCE [LARGE SCALE GENOMIC DNA]</scope>
    <source>
        <strain evidence="3 4">ATCC 30894</strain>
    </source>
</reference>
<dbReference type="RefSeq" id="XP_044558526.1">
    <property type="nucleotide sequence ID" value="XM_044710920.1"/>
</dbReference>
<evidence type="ECO:0000259" key="2">
    <source>
        <dbReference type="Pfam" id="PF00583"/>
    </source>
</evidence>
<accession>A0A6A5B4Z8</accession>
<feature type="compositionally biased region" description="Polar residues" evidence="1">
    <location>
        <begin position="36"/>
        <end position="57"/>
    </location>
</feature>
<dbReference type="InterPro" id="IPR016181">
    <property type="entry name" value="Acyl_CoA_acyltransferase"/>
</dbReference>
<evidence type="ECO:0000313" key="3">
    <source>
        <dbReference type="EMBL" id="KAF0973813.1"/>
    </source>
</evidence>
<evidence type="ECO:0000256" key="1">
    <source>
        <dbReference type="SAM" id="MobiDB-lite"/>
    </source>
</evidence>
<evidence type="ECO:0000313" key="4">
    <source>
        <dbReference type="Proteomes" id="UP000444721"/>
    </source>
</evidence>
<protein>
    <recommendedName>
        <fullName evidence="2">N-acetyltransferase domain-containing protein</fullName>
    </recommendedName>
</protein>
<dbReference type="AlphaFoldDB" id="A0A6A5B4Z8"/>